<dbReference type="SUPFAM" id="SSF53098">
    <property type="entry name" value="Ribonuclease H-like"/>
    <property type="match status" value="1"/>
</dbReference>
<dbReference type="Gene3D" id="3.30.420.10">
    <property type="entry name" value="Ribonuclease H-like superfamily/Ribonuclease H"/>
    <property type="match status" value="1"/>
</dbReference>
<dbReference type="InParanoid" id="A0A067QLG4"/>
<organism evidence="2 3">
    <name type="scientific">Jaapia argillacea MUCL 33604</name>
    <dbReference type="NCBI Taxonomy" id="933084"/>
    <lineage>
        <taxon>Eukaryota</taxon>
        <taxon>Fungi</taxon>
        <taxon>Dikarya</taxon>
        <taxon>Basidiomycota</taxon>
        <taxon>Agaricomycotina</taxon>
        <taxon>Agaricomycetes</taxon>
        <taxon>Agaricomycetidae</taxon>
        <taxon>Jaapiales</taxon>
        <taxon>Jaapiaceae</taxon>
        <taxon>Jaapia</taxon>
    </lineage>
</organism>
<dbReference type="Proteomes" id="UP000027265">
    <property type="component" value="Unassembled WGS sequence"/>
</dbReference>
<name>A0A067QLG4_9AGAM</name>
<dbReference type="InterPro" id="IPR036397">
    <property type="entry name" value="RNaseH_sf"/>
</dbReference>
<feature type="domain" description="RNase H type-1" evidence="1">
    <location>
        <begin position="169"/>
        <end position="242"/>
    </location>
</feature>
<dbReference type="InterPro" id="IPR012337">
    <property type="entry name" value="RNaseH-like_sf"/>
</dbReference>
<feature type="non-terminal residue" evidence="2">
    <location>
        <position position="1"/>
    </location>
</feature>
<dbReference type="AlphaFoldDB" id="A0A067QLG4"/>
<gene>
    <name evidence="2" type="ORF">JAAARDRAFT_87157</name>
</gene>
<dbReference type="GO" id="GO:0003676">
    <property type="term" value="F:nucleic acid binding"/>
    <property type="evidence" value="ECO:0007669"/>
    <property type="project" value="InterPro"/>
</dbReference>
<dbReference type="STRING" id="933084.A0A067QLG4"/>
<dbReference type="GO" id="GO:0004523">
    <property type="term" value="F:RNA-DNA hybrid ribonuclease activity"/>
    <property type="evidence" value="ECO:0007669"/>
    <property type="project" value="InterPro"/>
</dbReference>
<sequence>IKEKMPAWLHLGAEKWTYNNHWDECLKINHRAKEVKDLVRIKDRIERNSQNPHTNSKDCKCLDCQDNRTNHGCTNPDKCTKRAAKILSKLKEKFRLDTNPYKDGLTLTQRRLASNESARKMGKGEILFDPSISLKTDLAECFRIFIPQIELEASPANRLRAPAGGIKILEEHLQIFTNGSCTKNSQQDAACSSRIWISEGNARNRAIKVPGDKHSNQIGELVAVICCLQNTESFIPVTILTD</sequence>
<dbReference type="PROSITE" id="PS50879">
    <property type="entry name" value="RNASE_H_1"/>
    <property type="match status" value="1"/>
</dbReference>
<dbReference type="InterPro" id="IPR002156">
    <property type="entry name" value="RNaseH_domain"/>
</dbReference>
<dbReference type="OrthoDB" id="2205812at2759"/>
<reference evidence="3" key="1">
    <citation type="journal article" date="2014" name="Proc. Natl. Acad. Sci. U.S.A.">
        <title>Extensive sampling of basidiomycete genomes demonstrates inadequacy of the white-rot/brown-rot paradigm for wood decay fungi.</title>
        <authorList>
            <person name="Riley R."/>
            <person name="Salamov A.A."/>
            <person name="Brown D.W."/>
            <person name="Nagy L.G."/>
            <person name="Floudas D."/>
            <person name="Held B.W."/>
            <person name="Levasseur A."/>
            <person name="Lombard V."/>
            <person name="Morin E."/>
            <person name="Otillar R."/>
            <person name="Lindquist E.A."/>
            <person name="Sun H."/>
            <person name="LaButti K.M."/>
            <person name="Schmutz J."/>
            <person name="Jabbour D."/>
            <person name="Luo H."/>
            <person name="Baker S.E."/>
            <person name="Pisabarro A.G."/>
            <person name="Walton J.D."/>
            <person name="Blanchette R.A."/>
            <person name="Henrissat B."/>
            <person name="Martin F."/>
            <person name="Cullen D."/>
            <person name="Hibbett D.S."/>
            <person name="Grigoriev I.V."/>
        </authorList>
    </citation>
    <scope>NUCLEOTIDE SEQUENCE [LARGE SCALE GENOMIC DNA]</scope>
    <source>
        <strain evidence="3">MUCL 33604</strain>
    </source>
</reference>
<keyword evidence="3" id="KW-1185">Reference proteome</keyword>
<accession>A0A067QLG4</accession>
<proteinExistence type="predicted"/>
<evidence type="ECO:0000259" key="1">
    <source>
        <dbReference type="PROSITE" id="PS50879"/>
    </source>
</evidence>
<feature type="non-terminal residue" evidence="2">
    <location>
        <position position="242"/>
    </location>
</feature>
<evidence type="ECO:0000313" key="3">
    <source>
        <dbReference type="Proteomes" id="UP000027265"/>
    </source>
</evidence>
<dbReference type="EMBL" id="KL197710">
    <property type="protein sequence ID" value="KDQ63436.1"/>
    <property type="molecule type" value="Genomic_DNA"/>
</dbReference>
<dbReference type="HOGENOM" id="CLU_093362_1_0_1"/>
<protein>
    <recommendedName>
        <fullName evidence="1">RNase H type-1 domain-containing protein</fullName>
    </recommendedName>
</protein>
<evidence type="ECO:0000313" key="2">
    <source>
        <dbReference type="EMBL" id="KDQ63436.1"/>
    </source>
</evidence>